<accession>A0A2S9E2E0</accession>
<organism evidence="2 3">
    <name type="scientific">Pseudomonas cedrina</name>
    <dbReference type="NCBI Taxonomy" id="651740"/>
    <lineage>
        <taxon>Bacteria</taxon>
        <taxon>Pseudomonadati</taxon>
        <taxon>Pseudomonadota</taxon>
        <taxon>Gammaproteobacteria</taxon>
        <taxon>Pseudomonadales</taxon>
        <taxon>Pseudomonadaceae</taxon>
        <taxon>Pseudomonas</taxon>
    </lineage>
</organism>
<proteinExistence type="predicted"/>
<name>A0A2S9E2E0_PSECE</name>
<gene>
    <name evidence="2" type="ORF">CQ006_04755</name>
</gene>
<evidence type="ECO:0000256" key="1">
    <source>
        <dbReference type="SAM" id="MobiDB-lite"/>
    </source>
</evidence>
<dbReference type="AlphaFoldDB" id="A0A2S9E2E0"/>
<sequence>MELEDPTNPKPSSEEDSLTAELRREFALLNKIFELRKIGRDTSKKKLNRKAAKAAIKQAKESNKKNHSLKAPKIPKPAPSPKKKVKEWLKKICWRCNTTFFVLSTWDNPPSLCAACAKDLDETYVPSSDDRSTPFTKVHFVSGGAPGLGKRR</sequence>
<dbReference type="EMBL" id="PCQE01000004">
    <property type="protein sequence ID" value="PRC09023.1"/>
    <property type="molecule type" value="Genomic_DNA"/>
</dbReference>
<reference evidence="2 3" key="1">
    <citation type="submission" date="2017-09" db="EMBL/GenBank/DDBJ databases">
        <title>Genomic, metabolic, and phenotypic characteristics of bacterial isolates from the natural microbiome of the model nematode Caenorhabditis elegans.</title>
        <authorList>
            <person name="Zimmermann J."/>
            <person name="Obeng N."/>
            <person name="Yang W."/>
            <person name="Obeng O."/>
            <person name="Kissoyan K."/>
            <person name="Pees B."/>
            <person name="Dirksen P."/>
            <person name="Hoppner M."/>
            <person name="Franke A."/>
            <person name="Rosenstiel P."/>
            <person name="Leippe M."/>
            <person name="Dierking K."/>
            <person name="Kaleta C."/>
            <person name="Schulenburg H."/>
        </authorList>
    </citation>
    <scope>NUCLEOTIDE SEQUENCE [LARGE SCALE GENOMIC DNA]</scope>
    <source>
        <strain evidence="2 3">MYb184</strain>
    </source>
</reference>
<protein>
    <submittedName>
        <fullName evidence="2">Uncharacterized protein</fullName>
    </submittedName>
</protein>
<dbReference type="RefSeq" id="WP_105225720.1">
    <property type="nucleotide sequence ID" value="NZ_PCQE01000004.1"/>
</dbReference>
<evidence type="ECO:0000313" key="3">
    <source>
        <dbReference type="Proteomes" id="UP000239458"/>
    </source>
</evidence>
<comment type="caution">
    <text evidence="2">The sequence shown here is derived from an EMBL/GenBank/DDBJ whole genome shotgun (WGS) entry which is preliminary data.</text>
</comment>
<evidence type="ECO:0000313" key="2">
    <source>
        <dbReference type="EMBL" id="PRC09023.1"/>
    </source>
</evidence>
<feature type="region of interest" description="Disordered" evidence="1">
    <location>
        <begin position="44"/>
        <end position="83"/>
    </location>
</feature>
<dbReference type="Proteomes" id="UP000239458">
    <property type="component" value="Unassembled WGS sequence"/>
</dbReference>